<keyword evidence="4" id="KW-0812">Transmembrane</keyword>
<proteinExistence type="inferred from homology"/>
<keyword evidence="2" id="KW-0143">Chaperone</keyword>
<feature type="region of interest" description="Disordered" evidence="3">
    <location>
        <begin position="313"/>
        <end position="348"/>
    </location>
</feature>
<evidence type="ECO:0000256" key="1">
    <source>
        <dbReference type="ARBA" id="ARBA00007177"/>
    </source>
</evidence>
<dbReference type="AlphaFoldDB" id="A0A1K0H7N4"/>
<gene>
    <name evidence="5" type="ORF">UBRO_06197</name>
</gene>
<feature type="transmembrane region" description="Helical" evidence="4">
    <location>
        <begin position="100"/>
        <end position="121"/>
    </location>
</feature>
<feature type="compositionally biased region" description="Low complexity" evidence="3">
    <location>
        <begin position="335"/>
        <end position="346"/>
    </location>
</feature>
<dbReference type="PANTHER" id="PTHR33643:SF1">
    <property type="entry name" value="UREASE ACCESSORY PROTEIN D"/>
    <property type="match status" value="1"/>
</dbReference>
<evidence type="ECO:0000313" key="5">
    <source>
        <dbReference type="EMBL" id="SAM83897.1"/>
    </source>
</evidence>
<evidence type="ECO:0000256" key="4">
    <source>
        <dbReference type="SAM" id="Phobius"/>
    </source>
</evidence>
<evidence type="ECO:0000256" key="2">
    <source>
        <dbReference type="ARBA" id="ARBA00023186"/>
    </source>
</evidence>
<evidence type="ECO:0008006" key="7">
    <source>
        <dbReference type="Google" id="ProtNLM"/>
    </source>
</evidence>
<keyword evidence="4" id="KW-1133">Transmembrane helix</keyword>
<evidence type="ECO:0000256" key="3">
    <source>
        <dbReference type="SAM" id="MobiDB-lite"/>
    </source>
</evidence>
<sequence length="751" mass="82846">MPQETLTFPPLYCLIGAYRLAHDPSLYKPMWTKCSKAAKQAIILSSLWAILSWPLQSLFVRYFMSASASVAGFGAVYSKLVETAGVTGDSLAFRIPVPSFQTFATFMFVMGQVDAIMQFCLRRKLRECRNTAYIQTVRSRGKAADWWSEYTEEFANPPIEKAIRDAKKQGCYLNLASPLVRFFILKVFLLPMQFLPFFGMALGAALRSLSYGRLLHQNFFQAKRMSPLQVQLWITERQSAYRSFGFVAALMERIPLIGLIFSVSNQIGAAMWAHDLEKRQQTFHSSSSAKSVELEEYKKKPSLNKLYKQVRRDQIPDDDDGGSGHGGNGGKGEHSSSPSHSLLPGVKRGGEGGGFKADGLAVLRRGVDERATAVFTCLSFTFPLKLISPLISARNASLDILNRTPLNISPPSSRASECKAPSVMYILGYGGGLVSGDSVDLDVDVGSGCSLLILTQGSTKVFKTRNSRPTQGVSTAALPRTLEQRAGEGGGGEMVTRQTFRFLIRKNATLVLLPDPVTCFASAQYDQTQRFDLRDRNTSSLIMLDWITPGRTCVPPTRSASNAAKLNHLDAHTPSPSPYTNPAREMKDYSIPTRDPELWSFDLYRSRNQVRTCPPPQPVATDLLLLSQAPSTDSTQDAATGLKPTDLARRNHPYGCYATLMLAGPDAAGIVKRLTDEFDAIQQRPSTKVDPREVIWSLSHLQHEAIGAHRGTVVVRIAASDSQTVRKWLSERLVSLQTVLGTHLYRQALGS</sequence>
<comment type="similarity">
    <text evidence="1">Belongs to the UreD family.</text>
</comment>
<reference evidence="6" key="1">
    <citation type="submission" date="2016-04" db="EMBL/GenBank/DDBJ databases">
        <authorList>
            <person name="Guldener U."/>
            <person name="Guldener U."/>
        </authorList>
    </citation>
    <scope>NUCLEOTIDE SEQUENCE [LARGE SCALE GENOMIC DNA]</scope>
    <source>
        <strain evidence="6">UB2112</strain>
    </source>
</reference>
<protein>
    <recommendedName>
        <fullName evidence="7">Urease accessory protein UreD</fullName>
    </recommendedName>
</protein>
<dbReference type="Pfam" id="PF01774">
    <property type="entry name" value="UreD"/>
    <property type="match status" value="1"/>
</dbReference>
<dbReference type="Proteomes" id="UP000179920">
    <property type="component" value="Chromosome XII"/>
</dbReference>
<dbReference type="GO" id="GO:0016151">
    <property type="term" value="F:nickel cation binding"/>
    <property type="evidence" value="ECO:0007669"/>
    <property type="project" value="InterPro"/>
</dbReference>
<evidence type="ECO:0000313" key="6">
    <source>
        <dbReference type="Proteomes" id="UP000179920"/>
    </source>
</evidence>
<dbReference type="PANTHER" id="PTHR33643">
    <property type="entry name" value="UREASE ACCESSORY PROTEIN D"/>
    <property type="match status" value="1"/>
</dbReference>
<dbReference type="InterPro" id="IPR002669">
    <property type="entry name" value="UreD"/>
</dbReference>
<dbReference type="HAMAP" id="MF_01384">
    <property type="entry name" value="UreD"/>
    <property type="match status" value="1"/>
</dbReference>
<feature type="transmembrane region" description="Helical" evidence="4">
    <location>
        <begin position="37"/>
        <end position="55"/>
    </location>
</feature>
<keyword evidence="4" id="KW-0472">Membrane</keyword>
<accession>A0A1K0H7N4</accession>
<dbReference type="EMBL" id="LT558128">
    <property type="protein sequence ID" value="SAM83897.1"/>
    <property type="molecule type" value="Genomic_DNA"/>
</dbReference>
<name>A0A1K0H7N4_9BASI</name>
<dbReference type="OrthoDB" id="10012223at2759"/>
<organism evidence="5 6">
    <name type="scientific">Ustilago bromivora</name>
    <dbReference type="NCBI Taxonomy" id="307758"/>
    <lineage>
        <taxon>Eukaryota</taxon>
        <taxon>Fungi</taxon>
        <taxon>Dikarya</taxon>
        <taxon>Basidiomycota</taxon>
        <taxon>Ustilaginomycotina</taxon>
        <taxon>Ustilaginomycetes</taxon>
        <taxon>Ustilaginales</taxon>
        <taxon>Ustilaginaceae</taxon>
        <taxon>Ustilago</taxon>
    </lineage>
</organism>